<dbReference type="Proteomes" id="UP001346869">
    <property type="component" value="Unassembled WGS sequence"/>
</dbReference>
<name>A0AAN7X916_ELEMC</name>
<proteinExistence type="predicted"/>
<evidence type="ECO:0000256" key="2">
    <source>
        <dbReference type="SAM" id="SignalP"/>
    </source>
</evidence>
<protein>
    <submittedName>
        <fullName evidence="3">Uncharacterized protein</fullName>
    </submittedName>
</protein>
<keyword evidence="4" id="KW-1185">Reference proteome</keyword>
<evidence type="ECO:0000313" key="4">
    <source>
        <dbReference type="Proteomes" id="UP001346869"/>
    </source>
</evidence>
<evidence type="ECO:0000256" key="1">
    <source>
        <dbReference type="SAM" id="MobiDB-lite"/>
    </source>
</evidence>
<evidence type="ECO:0000313" key="3">
    <source>
        <dbReference type="EMBL" id="KAK5857357.1"/>
    </source>
</evidence>
<reference evidence="3 4" key="2">
    <citation type="journal article" date="2023" name="Mol. Biol. Evol.">
        <title>Genomics of Secondarily Temperate Adaptation in the Only Non-Antarctic Icefish.</title>
        <authorList>
            <person name="Rivera-Colon A.G."/>
            <person name="Rayamajhi N."/>
            <person name="Minhas B.F."/>
            <person name="Madrigal G."/>
            <person name="Bilyk K.T."/>
            <person name="Yoon V."/>
            <person name="Hune M."/>
            <person name="Gregory S."/>
            <person name="Cheng C.H.C."/>
            <person name="Catchen J.M."/>
        </authorList>
    </citation>
    <scope>NUCLEOTIDE SEQUENCE [LARGE SCALE GENOMIC DNA]</scope>
    <source>
        <strain evidence="3">JMC-PN-2008</strain>
    </source>
</reference>
<dbReference type="AlphaFoldDB" id="A0AAN7X916"/>
<feature type="signal peptide" evidence="2">
    <location>
        <begin position="1"/>
        <end position="18"/>
    </location>
</feature>
<gene>
    <name evidence="3" type="ORF">PBY51_010609</name>
</gene>
<dbReference type="EMBL" id="JAUZQC010000016">
    <property type="protein sequence ID" value="KAK5857357.1"/>
    <property type="molecule type" value="Genomic_DNA"/>
</dbReference>
<organism evidence="3 4">
    <name type="scientific">Eleginops maclovinus</name>
    <name type="common">Patagonian blennie</name>
    <name type="synonym">Eleginus maclovinus</name>
    <dbReference type="NCBI Taxonomy" id="56733"/>
    <lineage>
        <taxon>Eukaryota</taxon>
        <taxon>Metazoa</taxon>
        <taxon>Chordata</taxon>
        <taxon>Craniata</taxon>
        <taxon>Vertebrata</taxon>
        <taxon>Euteleostomi</taxon>
        <taxon>Actinopterygii</taxon>
        <taxon>Neopterygii</taxon>
        <taxon>Teleostei</taxon>
        <taxon>Neoteleostei</taxon>
        <taxon>Acanthomorphata</taxon>
        <taxon>Eupercaria</taxon>
        <taxon>Perciformes</taxon>
        <taxon>Notothenioidei</taxon>
        <taxon>Eleginopidae</taxon>
        <taxon>Eleginops</taxon>
    </lineage>
</organism>
<keyword evidence="2" id="KW-0732">Signal</keyword>
<comment type="caution">
    <text evidence="3">The sequence shown here is derived from an EMBL/GenBank/DDBJ whole genome shotgun (WGS) entry which is preliminary data.</text>
</comment>
<feature type="region of interest" description="Disordered" evidence="1">
    <location>
        <begin position="51"/>
        <end position="70"/>
    </location>
</feature>
<reference evidence="3 4" key="1">
    <citation type="journal article" date="2023" name="Genes (Basel)">
        <title>Chromosome-Level Genome Assembly and Circadian Gene Repertoire of the Patagonia Blennie Eleginops maclovinus-The Closest Ancestral Proxy of Antarctic Cryonotothenioids.</title>
        <authorList>
            <person name="Cheng C.C."/>
            <person name="Rivera-Colon A.G."/>
            <person name="Minhas B.F."/>
            <person name="Wilson L."/>
            <person name="Rayamajhi N."/>
            <person name="Vargas-Chacoff L."/>
            <person name="Catchen J.M."/>
        </authorList>
    </citation>
    <scope>NUCLEOTIDE SEQUENCE [LARGE SCALE GENOMIC DNA]</scope>
    <source>
        <strain evidence="3">JMC-PN-2008</strain>
    </source>
</reference>
<feature type="chain" id="PRO_5042836330" evidence="2">
    <location>
        <begin position="19"/>
        <end position="70"/>
    </location>
</feature>
<sequence length="70" mass="7314">MHAPTWSFCVALSQSLLPSSLTPEVALFDSSHNPLGKKGVSLTGRMCQAIAESPLTTPSNPKPPPTGPTK</sequence>
<accession>A0AAN7X916</accession>
<feature type="compositionally biased region" description="Pro residues" evidence="1">
    <location>
        <begin position="60"/>
        <end position="70"/>
    </location>
</feature>